<keyword evidence="12" id="KW-0675">Receptor</keyword>
<dbReference type="GO" id="GO:0009925">
    <property type="term" value="C:basal plasma membrane"/>
    <property type="evidence" value="ECO:0007669"/>
    <property type="project" value="TreeGrafter"/>
</dbReference>
<evidence type="ECO:0000256" key="13">
    <source>
        <dbReference type="ARBA" id="ARBA00023180"/>
    </source>
</evidence>
<dbReference type="Gene3D" id="1.10.510.10">
    <property type="entry name" value="Transferase(Phosphotransferase) domain 1"/>
    <property type="match status" value="1"/>
</dbReference>
<comment type="catalytic activity">
    <reaction evidence="14">
        <text>L-tyrosyl-[protein] + ATP = O-phospho-L-tyrosyl-[protein] + ADP + H(+)</text>
        <dbReference type="Rhea" id="RHEA:10596"/>
        <dbReference type="Rhea" id="RHEA-COMP:10136"/>
        <dbReference type="Rhea" id="RHEA-COMP:20101"/>
        <dbReference type="ChEBI" id="CHEBI:15378"/>
        <dbReference type="ChEBI" id="CHEBI:30616"/>
        <dbReference type="ChEBI" id="CHEBI:46858"/>
        <dbReference type="ChEBI" id="CHEBI:61978"/>
        <dbReference type="ChEBI" id="CHEBI:456216"/>
        <dbReference type="EC" id="2.7.10.1"/>
    </reaction>
</comment>
<dbReference type="GO" id="GO:0008284">
    <property type="term" value="P:positive regulation of cell population proliferation"/>
    <property type="evidence" value="ECO:0007669"/>
    <property type="project" value="TreeGrafter"/>
</dbReference>
<dbReference type="InterPro" id="IPR050122">
    <property type="entry name" value="RTK"/>
</dbReference>
<proteinExistence type="predicted"/>
<evidence type="ECO:0000256" key="3">
    <source>
        <dbReference type="ARBA" id="ARBA00022553"/>
    </source>
</evidence>
<protein>
    <recommendedName>
        <fullName evidence="2">receptor protein-tyrosine kinase</fullName>
        <ecNumber evidence="2">2.7.10.1</ecNumber>
    </recommendedName>
</protein>
<dbReference type="InterPro" id="IPR008266">
    <property type="entry name" value="Tyr_kinase_AS"/>
</dbReference>
<dbReference type="SUPFAM" id="SSF57184">
    <property type="entry name" value="Growth factor receptor domain"/>
    <property type="match status" value="2"/>
</dbReference>
<keyword evidence="6 15" id="KW-0547">Nucleotide-binding</keyword>
<keyword evidence="13" id="KW-0325">Glycoprotein</keyword>
<keyword evidence="11" id="KW-0829">Tyrosine-protein kinase</keyword>
<dbReference type="Pfam" id="PF14843">
    <property type="entry name" value="GF_recep_IV"/>
    <property type="match status" value="1"/>
</dbReference>
<dbReference type="EC" id="2.7.10.1" evidence="2"/>
<dbReference type="InterPro" id="IPR011009">
    <property type="entry name" value="Kinase-like_dom_sf"/>
</dbReference>
<feature type="domain" description="Protein kinase" evidence="18">
    <location>
        <begin position="824"/>
        <end position="1134"/>
    </location>
</feature>
<evidence type="ECO:0000256" key="6">
    <source>
        <dbReference type="ARBA" id="ARBA00022741"/>
    </source>
</evidence>
<dbReference type="GO" id="GO:0043235">
    <property type="term" value="C:receptor complex"/>
    <property type="evidence" value="ECO:0007669"/>
    <property type="project" value="TreeGrafter"/>
</dbReference>
<comment type="caution">
    <text evidence="19">The sequence shown here is derived from an EMBL/GenBank/DDBJ whole genome shotgun (WGS) entry which is preliminary data.</text>
</comment>
<dbReference type="SUPFAM" id="SSF52058">
    <property type="entry name" value="L domain-like"/>
    <property type="match status" value="2"/>
</dbReference>
<gene>
    <name evidence="19" type="ORF">A3Q56_00456</name>
</gene>
<evidence type="ECO:0000256" key="1">
    <source>
        <dbReference type="ARBA" id="ARBA00004479"/>
    </source>
</evidence>
<dbReference type="InterPro" id="IPR006211">
    <property type="entry name" value="Furin-like_Cys-rich_dom"/>
</dbReference>
<evidence type="ECO:0000256" key="5">
    <source>
        <dbReference type="ARBA" id="ARBA00022692"/>
    </source>
</evidence>
<keyword evidence="3" id="KW-0597">Phosphoprotein</keyword>
<keyword evidence="8 15" id="KW-0067">ATP-binding</keyword>
<reference evidence="19 20" key="1">
    <citation type="submission" date="2016-04" db="EMBL/GenBank/DDBJ databases">
        <title>The genome of Intoshia linei affirms orthonectids as highly simplified spiralians.</title>
        <authorList>
            <person name="Mikhailov K.V."/>
            <person name="Slusarev G.S."/>
            <person name="Nikitin M.A."/>
            <person name="Logacheva M.D."/>
            <person name="Penin A."/>
            <person name="Aleoshin V."/>
            <person name="Panchin Y.V."/>
        </authorList>
    </citation>
    <scope>NUCLEOTIDE SEQUENCE [LARGE SCALE GENOMIC DNA]</scope>
    <source>
        <strain evidence="19">Intl2013</strain>
        <tissue evidence="19">Whole animal</tissue>
    </source>
</reference>
<dbReference type="Proteomes" id="UP000078046">
    <property type="component" value="Unassembled WGS sequence"/>
</dbReference>
<dbReference type="InterPro" id="IPR009030">
    <property type="entry name" value="Growth_fac_rcpt_cys_sf"/>
</dbReference>
<sequence>MDSVFMIFFLICEAMINSNNLTEKSLQNKRINEINHNEKASKRILHSTNINIRENCAGTSNGNAYIYDDDNYNYYKKLWINCISVNGNVELINVTNVNGTINYLSSLIEIKGYLSIRFVNVLRINLSNLVAIRGNYLYDSNAIYVSNSGYNSLMVNRKRMIITMPKILYIGGNVKVSDSMIGHWEHKIGWTSLLSKKSENFFSDQIDDPTFNIVSIKDNESINIVNKNLKQSEKCHEKCKEINYCWGDLEHDCFKSTTKCKLCPGICMNNGTCCSDECIGGCTGTSAKDCFLCKNVSFNNICTSQCPSHEITQYGESVDNPIGKYYLLYSSVCVLTCPHNMVHYKTNCVRTCPKSTTNVDGVCLNCSIDKSNNLPLCEKSCDGNGEYDSMHYDNLPKYENCTVITKNIVITSDGIKKLSSGVVVLKDEEITTELFKPLENIKIISGYLYIHLQLFGKYKSIRFLQNLQSIYGHSTILRNCSIYIVRTNLESLGMKSLKKIHQGNVCIYQNPNLCFIETIDWRSMLMTNGMVYLNNNISTSKCKRLHQVCYHECDSKGCFGKTSDQCLKCKNYITPIGECTINCENYMNYYTPTDGTMCGKCNSECKDGRGCTGGSNTQCKICKNVKYQNECIQKCSTNTFPTAIGSETICQHCHTYCKNGCTGLKYCKPCHNTCKSCNGQSMFNCTRCKYFYTVKNEETAVVYTSISKIESNNSRVNCSTFCKGKSFKSNNFKFCINDTTIIIWSSKDVGSITSSIVVLFLVAITIGLIFFYIKRKKRKKRKKMFTMELDDKKVIKKLLSTSKSSNEGGVADMTKLRVITENELEMGQKIGTGAFGTVYQCIWKPKNEKIRIPVAAKVLQNSDDIPQTIDEIHIMASVRHNYVLSLLGVLIREQVILITQLMSTGCLLNFLKKKRDSINAEILIKWAIQISDGMNYLHSKNIIHRDLAARNILLHNTGKICITDFGLSKLMASRPVRRQESAPEPKRSKSLRKLPKFLSFRKTPDNRRNYSNNHSDSVSEGIIQAEEKERLPIRWLAPESLKKGEFSQKSDVWSFGVTIWEMLTFGKIPYNEMKPKQIYSRLNLGERLPQPDIASLDVYLIMIRCWITDAQSRPPFTFLKECFEDMQNDPTKFLRIEVDTKIDFFSPENIDDDVMEADDYMALLINQVKPKKPLRNNKNVKLDTLEKALDDKITRDATKNESDKKSYRYMTSPFDTKPSLSTINTSPSLKCHVKSQNEVFKPNANDMNMISLSNPNLNDELSNYSHKDYDIVYLEPQNNCDSNQLLDKSNKSDSNNSQNSDTSDNEYLLPM</sequence>
<dbReference type="Pfam" id="PF07714">
    <property type="entry name" value="PK_Tyr_Ser-Thr"/>
    <property type="match status" value="2"/>
</dbReference>
<dbReference type="InterPro" id="IPR036941">
    <property type="entry name" value="Rcpt_L-dom_sf"/>
</dbReference>
<dbReference type="GO" id="GO:0004714">
    <property type="term" value="F:transmembrane receptor protein tyrosine kinase activity"/>
    <property type="evidence" value="ECO:0007669"/>
    <property type="project" value="UniProtKB-EC"/>
</dbReference>
<keyword evidence="4" id="KW-0808">Transferase</keyword>
<dbReference type="GO" id="GO:0022008">
    <property type="term" value="P:neurogenesis"/>
    <property type="evidence" value="ECO:0007669"/>
    <property type="project" value="TreeGrafter"/>
</dbReference>
<dbReference type="GO" id="GO:0043066">
    <property type="term" value="P:negative regulation of apoptotic process"/>
    <property type="evidence" value="ECO:0007669"/>
    <property type="project" value="TreeGrafter"/>
</dbReference>
<dbReference type="InterPro" id="IPR000719">
    <property type="entry name" value="Prot_kinase_dom"/>
</dbReference>
<evidence type="ECO:0000256" key="12">
    <source>
        <dbReference type="ARBA" id="ARBA00023170"/>
    </source>
</evidence>
<evidence type="ECO:0000256" key="4">
    <source>
        <dbReference type="ARBA" id="ARBA00022679"/>
    </source>
</evidence>
<dbReference type="Gene3D" id="3.30.200.20">
    <property type="entry name" value="Phosphorylase Kinase, domain 1"/>
    <property type="match status" value="1"/>
</dbReference>
<dbReference type="PROSITE" id="PS00109">
    <property type="entry name" value="PROTEIN_KINASE_TYR"/>
    <property type="match status" value="1"/>
</dbReference>
<accession>A0A177BC52</accession>
<evidence type="ECO:0000256" key="10">
    <source>
        <dbReference type="ARBA" id="ARBA00023136"/>
    </source>
</evidence>
<evidence type="ECO:0000256" key="16">
    <source>
        <dbReference type="SAM" id="MobiDB-lite"/>
    </source>
</evidence>
<dbReference type="SUPFAM" id="SSF56112">
    <property type="entry name" value="Protein kinase-like (PK-like)"/>
    <property type="match status" value="1"/>
</dbReference>
<evidence type="ECO:0000313" key="20">
    <source>
        <dbReference type="Proteomes" id="UP000078046"/>
    </source>
</evidence>
<evidence type="ECO:0000259" key="18">
    <source>
        <dbReference type="PROSITE" id="PS50011"/>
    </source>
</evidence>
<dbReference type="SMART" id="SM00261">
    <property type="entry name" value="FU"/>
    <property type="match status" value="4"/>
</dbReference>
<dbReference type="PROSITE" id="PS00107">
    <property type="entry name" value="PROTEIN_KINASE_ATP"/>
    <property type="match status" value="1"/>
</dbReference>
<dbReference type="PROSITE" id="PS50011">
    <property type="entry name" value="PROTEIN_KINASE_DOM"/>
    <property type="match status" value="1"/>
</dbReference>
<dbReference type="GO" id="GO:0005524">
    <property type="term" value="F:ATP binding"/>
    <property type="evidence" value="ECO:0007669"/>
    <property type="project" value="UniProtKB-UniRule"/>
</dbReference>
<evidence type="ECO:0000256" key="17">
    <source>
        <dbReference type="SAM" id="Phobius"/>
    </source>
</evidence>
<keyword evidence="5 17" id="KW-0812">Transmembrane</keyword>
<dbReference type="InterPro" id="IPR032778">
    <property type="entry name" value="GF_recep_IV"/>
</dbReference>
<evidence type="ECO:0000313" key="19">
    <source>
        <dbReference type="EMBL" id="OAF71775.1"/>
    </source>
</evidence>
<dbReference type="InterPro" id="IPR000494">
    <property type="entry name" value="Rcpt_L-dom"/>
</dbReference>
<dbReference type="InterPro" id="IPR017441">
    <property type="entry name" value="Protein_kinase_ATP_BS"/>
</dbReference>
<evidence type="ECO:0000256" key="7">
    <source>
        <dbReference type="ARBA" id="ARBA00022777"/>
    </source>
</evidence>
<evidence type="ECO:0000256" key="2">
    <source>
        <dbReference type="ARBA" id="ARBA00011902"/>
    </source>
</evidence>
<dbReference type="OrthoDB" id="6219513at2759"/>
<organism evidence="19 20">
    <name type="scientific">Intoshia linei</name>
    <dbReference type="NCBI Taxonomy" id="1819745"/>
    <lineage>
        <taxon>Eukaryota</taxon>
        <taxon>Metazoa</taxon>
        <taxon>Spiralia</taxon>
        <taxon>Lophotrochozoa</taxon>
        <taxon>Mesozoa</taxon>
        <taxon>Orthonectida</taxon>
        <taxon>Rhopaluridae</taxon>
        <taxon>Intoshia</taxon>
    </lineage>
</organism>
<feature type="compositionally biased region" description="Low complexity" evidence="16">
    <location>
        <begin position="1292"/>
        <end position="1302"/>
    </location>
</feature>
<dbReference type="SMART" id="SM00219">
    <property type="entry name" value="TyrKc"/>
    <property type="match status" value="1"/>
</dbReference>
<dbReference type="Gene3D" id="3.80.20.20">
    <property type="entry name" value="Receptor L-domain"/>
    <property type="match status" value="2"/>
</dbReference>
<dbReference type="Pfam" id="PF01030">
    <property type="entry name" value="Recep_L_domain"/>
    <property type="match status" value="2"/>
</dbReference>
<feature type="transmembrane region" description="Helical" evidence="17">
    <location>
        <begin position="752"/>
        <end position="773"/>
    </location>
</feature>
<evidence type="ECO:0000256" key="8">
    <source>
        <dbReference type="ARBA" id="ARBA00022840"/>
    </source>
</evidence>
<dbReference type="PANTHER" id="PTHR24416">
    <property type="entry name" value="TYROSINE-PROTEIN KINASE RECEPTOR"/>
    <property type="match status" value="1"/>
</dbReference>
<feature type="region of interest" description="Disordered" evidence="16">
    <location>
        <begin position="1282"/>
        <end position="1311"/>
    </location>
</feature>
<evidence type="ECO:0000256" key="11">
    <source>
        <dbReference type="ARBA" id="ARBA00023137"/>
    </source>
</evidence>
<keyword evidence="9 17" id="KW-1133">Transmembrane helix</keyword>
<comment type="subcellular location">
    <subcellularLocation>
        <location evidence="1">Membrane</location>
        <topology evidence="1">Single-pass type I membrane protein</topology>
    </subcellularLocation>
</comment>
<keyword evidence="7" id="KW-0418">Kinase</keyword>
<name>A0A177BC52_9BILA</name>
<dbReference type="EMBL" id="LWCA01000024">
    <property type="protein sequence ID" value="OAF71775.1"/>
    <property type="molecule type" value="Genomic_DNA"/>
</dbReference>
<feature type="binding site" evidence="15">
    <location>
        <position position="857"/>
    </location>
    <ligand>
        <name>ATP</name>
        <dbReference type="ChEBI" id="CHEBI:30616"/>
    </ligand>
</feature>
<dbReference type="InterPro" id="IPR001245">
    <property type="entry name" value="Ser-Thr/Tyr_kinase_cat_dom"/>
</dbReference>
<dbReference type="InterPro" id="IPR006212">
    <property type="entry name" value="Furin_repeat"/>
</dbReference>
<keyword evidence="20" id="KW-1185">Reference proteome</keyword>
<dbReference type="Gene3D" id="2.10.220.10">
    <property type="entry name" value="Hormone Receptor, Insulin-like Growth Factor Receptor 1, Chain A, domain 2"/>
    <property type="match status" value="2"/>
</dbReference>
<dbReference type="InterPro" id="IPR020635">
    <property type="entry name" value="Tyr_kinase_cat_dom"/>
</dbReference>
<dbReference type="GO" id="GO:0038127">
    <property type="term" value="P:ERBB signaling pathway"/>
    <property type="evidence" value="ECO:0007669"/>
    <property type="project" value="UniProtKB-ARBA"/>
</dbReference>
<evidence type="ECO:0000256" key="14">
    <source>
        <dbReference type="ARBA" id="ARBA00051243"/>
    </source>
</evidence>
<keyword evidence="10 17" id="KW-0472">Membrane</keyword>
<evidence type="ECO:0000256" key="9">
    <source>
        <dbReference type="ARBA" id="ARBA00022989"/>
    </source>
</evidence>
<dbReference type="PANTHER" id="PTHR24416:SF566">
    <property type="entry name" value="EPIDERMAL GROWTH FACTOR RECEPTOR"/>
    <property type="match status" value="1"/>
</dbReference>
<evidence type="ECO:0000256" key="15">
    <source>
        <dbReference type="PROSITE-ProRule" id="PRU10141"/>
    </source>
</evidence>
<dbReference type="Pfam" id="PF00757">
    <property type="entry name" value="Furin-like"/>
    <property type="match status" value="1"/>
</dbReference>
<dbReference type="CDD" id="cd00064">
    <property type="entry name" value="FU"/>
    <property type="match status" value="4"/>
</dbReference>